<keyword evidence="3" id="KW-1185">Reference proteome</keyword>
<organism evidence="2 3">
    <name type="scientific">Glossina palpalis gambiensis</name>
    <dbReference type="NCBI Taxonomy" id="67801"/>
    <lineage>
        <taxon>Eukaryota</taxon>
        <taxon>Metazoa</taxon>
        <taxon>Ecdysozoa</taxon>
        <taxon>Arthropoda</taxon>
        <taxon>Hexapoda</taxon>
        <taxon>Insecta</taxon>
        <taxon>Pterygota</taxon>
        <taxon>Neoptera</taxon>
        <taxon>Endopterygota</taxon>
        <taxon>Diptera</taxon>
        <taxon>Brachycera</taxon>
        <taxon>Muscomorpha</taxon>
        <taxon>Hippoboscoidea</taxon>
        <taxon>Glossinidae</taxon>
        <taxon>Glossina</taxon>
    </lineage>
</organism>
<dbReference type="VEuPathDB" id="VectorBase:GPPI048086"/>
<evidence type="ECO:0000256" key="1">
    <source>
        <dbReference type="SAM" id="MobiDB-lite"/>
    </source>
</evidence>
<proteinExistence type="predicted"/>
<feature type="compositionally biased region" description="Polar residues" evidence="1">
    <location>
        <begin position="52"/>
        <end position="66"/>
    </location>
</feature>
<dbReference type="Proteomes" id="UP000092460">
    <property type="component" value="Unassembled WGS sequence"/>
</dbReference>
<sequence length="66" mass="7305">MKNGNLLIGFSIVPCEARFSKILNVSPISRKISTSESRSPIPVNLEPKRYTRNGSLGNNGFTRLNN</sequence>
<feature type="region of interest" description="Disordered" evidence="1">
    <location>
        <begin position="35"/>
        <end position="66"/>
    </location>
</feature>
<accession>A0A1B0C3H0</accession>
<protein>
    <submittedName>
        <fullName evidence="2">Uncharacterized protein</fullName>
    </submittedName>
</protein>
<dbReference type="EnsemblMetazoa" id="GPPI048086-RA">
    <property type="protein sequence ID" value="GPPI048086-PA"/>
    <property type="gene ID" value="GPPI048086"/>
</dbReference>
<name>A0A1B0C3H0_9MUSC</name>
<reference evidence="2" key="2">
    <citation type="submission" date="2020-05" db="UniProtKB">
        <authorList>
            <consortium name="EnsemblMetazoa"/>
        </authorList>
    </citation>
    <scope>IDENTIFICATION</scope>
    <source>
        <strain evidence="2">IAEA</strain>
    </source>
</reference>
<dbReference type="EMBL" id="JXJN01024950">
    <property type="status" value="NOT_ANNOTATED_CDS"/>
    <property type="molecule type" value="Genomic_DNA"/>
</dbReference>
<reference evidence="3" key="1">
    <citation type="submission" date="2015-01" db="EMBL/GenBank/DDBJ databases">
        <authorList>
            <person name="Aksoy S."/>
            <person name="Warren W."/>
            <person name="Wilson R.K."/>
        </authorList>
    </citation>
    <scope>NUCLEOTIDE SEQUENCE [LARGE SCALE GENOMIC DNA]</scope>
    <source>
        <strain evidence="3">IAEA</strain>
    </source>
</reference>
<evidence type="ECO:0000313" key="3">
    <source>
        <dbReference type="Proteomes" id="UP000092460"/>
    </source>
</evidence>
<evidence type="ECO:0000313" key="2">
    <source>
        <dbReference type="EnsemblMetazoa" id="GPPI048086-PA"/>
    </source>
</evidence>
<dbReference type="EMBL" id="JXJN01024949">
    <property type="status" value="NOT_ANNOTATED_CDS"/>
    <property type="molecule type" value="Genomic_DNA"/>
</dbReference>
<dbReference type="AlphaFoldDB" id="A0A1B0C3H0"/>